<reference evidence="2 5" key="1">
    <citation type="submission" date="2021-11" db="EMBL/GenBank/DDBJ databases">
        <title>Draft genome sequence of Capnocytophaga sp. strain KC07075 isolated from cat oral cavity.</title>
        <authorList>
            <person name="Suzuki M."/>
            <person name="Imaoka K."/>
            <person name="Kimura M."/>
            <person name="Morikawa S."/>
            <person name="Maeda K."/>
        </authorList>
    </citation>
    <scope>NUCLEOTIDE SEQUENCE</scope>
    <source>
        <strain evidence="2">KC07075</strain>
        <strain evidence="3 5">KC07079</strain>
    </source>
</reference>
<keyword evidence="5" id="KW-1185">Reference proteome</keyword>
<dbReference type="AlphaFoldDB" id="A0AAV5AZF9"/>
<organism evidence="2 4">
    <name type="scientific">Capnocytophaga catalasegens</name>
    <dbReference type="NCBI Taxonomy" id="1004260"/>
    <lineage>
        <taxon>Bacteria</taxon>
        <taxon>Pseudomonadati</taxon>
        <taxon>Bacteroidota</taxon>
        <taxon>Flavobacteriia</taxon>
        <taxon>Flavobacteriales</taxon>
        <taxon>Flavobacteriaceae</taxon>
        <taxon>Capnocytophaga</taxon>
    </lineage>
</organism>
<evidence type="ECO:0000313" key="5">
    <source>
        <dbReference type="Proteomes" id="UP001208692"/>
    </source>
</evidence>
<comment type="caution">
    <text evidence="2">The sequence shown here is derived from an EMBL/GenBank/DDBJ whole genome shotgun (WGS) entry which is preliminary data.</text>
</comment>
<sequence length="74" mass="8217">MKSIGSFMVIIGILAIVLDFFGRVPKILVWIYSWGDTIAWVIKIALVVIGGVLYMVGNINQTKHNNSLLNITLN</sequence>
<keyword evidence="1" id="KW-0812">Transmembrane</keyword>
<evidence type="ECO:0000256" key="1">
    <source>
        <dbReference type="SAM" id="Phobius"/>
    </source>
</evidence>
<keyword evidence="1" id="KW-0472">Membrane</keyword>
<keyword evidence="1" id="KW-1133">Transmembrane helix</keyword>
<evidence type="ECO:0000313" key="2">
    <source>
        <dbReference type="EMBL" id="GJM50553.1"/>
    </source>
</evidence>
<dbReference type="RefSeq" id="WP_264845662.1">
    <property type="nucleotide sequence ID" value="NZ_BPMA01000014.1"/>
</dbReference>
<dbReference type="Proteomes" id="UP001208692">
    <property type="component" value="Unassembled WGS sequence"/>
</dbReference>
<accession>A0AAV5AZF9</accession>
<feature type="transmembrane region" description="Helical" evidence="1">
    <location>
        <begin position="7"/>
        <end position="32"/>
    </location>
</feature>
<gene>
    <name evidence="2" type="ORF">RCZ15_15260</name>
    <name evidence="3" type="ORF">RCZ16_19320</name>
</gene>
<dbReference type="EMBL" id="BQKA01000030">
    <property type="protein sequence ID" value="GJM50553.1"/>
    <property type="molecule type" value="Genomic_DNA"/>
</dbReference>
<feature type="transmembrane region" description="Helical" evidence="1">
    <location>
        <begin position="38"/>
        <end position="57"/>
    </location>
</feature>
<dbReference type="EMBL" id="BQKB01000042">
    <property type="protein sequence ID" value="GJM53616.1"/>
    <property type="molecule type" value="Genomic_DNA"/>
</dbReference>
<dbReference type="Proteomes" id="UP001207736">
    <property type="component" value="Unassembled WGS sequence"/>
</dbReference>
<evidence type="ECO:0000313" key="4">
    <source>
        <dbReference type="Proteomes" id="UP001207736"/>
    </source>
</evidence>
<proteinExistence type="predicted"/>
<protein>
    <recommendedName>
        <fullName evidence="6">DUF378 domain-containing protein</fullName>
    </recommendedName>
</protein>
<name>A0AAV5AZF9_9FLAO</name>
<evidence type="ECO:0008006" key="6">
    <source>
        <dbReference type="Google" id="ProtNLM"/>
    </source>
</evidence>
<evidence type="ECO:0000313" key="3">
    <source>
        <dbReference type="EMBL" id="GJM53616.1"/>
    </source>
</evidence>